<dbReference type="Proteomes" id="UP000235388">
    <property type="component" value="Unassembled WGS sequence"/>
</dbReference>
<evidence type="ECO:0000313" key="9">
    <source>
        <dbReference type="Proteomes" id="UP000235388"/>
    </source>
</evidence>
<dbReference type="InterPro" id="IPR011545">
    <property type="entry name" value="DEAD/DEAH_box_helicase_dom"/>
</dbReference>
<dbReference type="GO" id="GO:0000724">
    <property type="term" value="P:double-strand break repair via homologous recombination"/>
    <property type="evidence" value="ECO:0007669"/>
    <property type="project" value="TreeGrafter"/>
</dbReference>
<reference evidence="8 9" key="1">
    <citation type="submission" date="2017-11" db="EMBL/GenBank/DDBJ databases">
        <title>De novo assembly and phasing of dikaryotic genomes from two isolates of Puccinia coronata f. sp. avenae, the causal agent of oat crown rust.</title>
        <authorList>
            <person name="Miller M.E."/>
            <person name="Zhang Y."/>
            <person name="Omidvar V."/>
            <person name="Sperschneider J."/>
            <person name="Schwessinger B."/>
            <person name="Raley C."/>
            <person name="Palmer J.M."/>
            <person name="Garnica D."/>
            <person name="Upadhyaya N."/>
            <person name="Rathjen J."/>
            <person name="Taylor J.M."/>
            <person name="Park R.F."/>
            <person name="Dodds P.N."/>
            <person name="Hirsch C.D."/>
            <person name="Kianian S.F."/>
            <person name="Figueroa M."/>
        </authorList>
    </citation>
    <scope>NUCLEOTIDE SEQUENCE [LARGE SCALE GENOMIC DNA]</scope>
    <source>
        <strain evidence="8">12NC29</strain>
    </source>
</reference>
<comment type="caution">
    <text evidence="8">The sequence shown here is derived from an EMBL/GenBank/DDBJ whole genome shotgun (WGS) entry which is preliminary data.</text>
</comment>
<evidence type="ECO:0000313" key="8">
    <source>
        <dbReference type="EMBL" id="PLW15154.1"/>
    </source>
</evidence>
<dbReference type="EMBL" id="PGCJ01000903">
    <property type="protein sequence ID" value="PLW15154.1"/>
    <property type="molecule type" value="Genomic_DNA"/>
</dbReference>
<dbReference type="GO" id="GO:0005694">
    <property type="term" value="C:chromosome"/>
    <property type="evidence" value="ECO:0007669"/>
    <property type="project" value="TreeGrafter"/>
</dbReference>
<dbReference type="Pfam" id="PF00270">
    <property type="entry name" value="DEAD"/>
    <property type="match status" value="1"/>
</dbReference>
<evidence type="ECO:0000256" key="6">
    <source>
        <dbReference type="SAM" id="MobiDB-lite"/>
    </source>
</evidence>
<proteinExistence type="inferred from homology"/>
<dbReference type="OrthoDB" id="10261556at2759"/>
<sequence length="688" mass="76010">MRIPHPAQHPRKDFQSAGVRVLKKISEKNDVSLAKAIEERALLRYGNPAKPLQTKAVVNLVRGKNTFLLAGTGFGKSRIPEMFYELIPKHTGAVILVLNPLDSLGNNQVSEKVAAGFTAINLTKLTFNPCKASKIRTGVYQFVYLSPEIFLNSKLWDSVYFSKEFQNRLALVVADKAHMIYQWGIVESSKAKKAKHGAALVRHEDRGIFRPSYGGLGTHLLAREAVPLLLISATCCPVAVKAIQTSLKLDSSNMTMLKGELTCPEICIIRVTMKCSLNSLHDLLLVYPSRSQTPDNRVVPTLIYSGSKRRTGQVLNVLAGAREAENLVLSATSPFARRFHSCTGESDKERCVKDFANSKFPVFSCTMALGLGQNWSRVRPGLAILYVEKTRKNGKNQVKQFGGGYQNEPSDDDQMDALAITPVCLRIALAIDNKLGYIPLTSTDSAYLEEKTREVDAGFPLCCCSNCLPEDAKALMAHIKQIDQDNFDAMVLHPVALESPDPLVKKKSSRTQPKRYPINPDSLAAFQVDLNEQVHTFLSTQLYEYSLVGPNDIFGPKQVGQITSNLTNLASPQQVRETIGGEFTVGLSQCVYDCISAFKNSSIYLNHLDWVKQQEYDAQLIKTPNYKLTPEQIICKKELKAALALQKEEDKQEAEVECEALDVHMSDESSEGSDSESSPSSSPSASLE</sequence>
<dbReference type="InterPro" id="IPR027417">
    <property type="entry name" value="P-loop_NTPase"/>
</dbReference>
<keyword evidence="2" id="KW-0238">DNA-binding</keyword>
<dbReference type="Gene3D" id="3.40.50.300">
    <property type="entry name" value="P-loop containing nucleotide triphosphate hydrolases"/>
    <property type="match status" value="1"/>
</dbReference>
<accession>A0A2N5SPJ6</accession>
<dbReference type="AlphaFoldDB" id="A0A2N5SPJ6"/>
<protein>
    <recommendedName>
        <fullName evidence="5">DNA 3'-5' helicase</fullName>
        <ecNumber evidence="5">5.6.2.4</ecNumber>
    </recommendedName>
</protein>
<dbReference type="EC" id="5.6.2.4" evidence="5"/>
<dbReference type="SUPFAM" id="SSF52540">
    <property type="entry name" value="P-loop containing nucleoside triphosphate hydrolases"/>
    <property type="match status" value="1"/>
</dbReference>
<evidence type="ECO:0000256" key="2">
    <source>
        <dbReference type="ARBA" id="ARBA00023125"/>
    </source>
</evidence>
<feature type="compositionally biased region" description="Low complexity" evidence="6">
    <location>
        <begin position="675"/>
        <end position="688"/>
    </location>
</feature>
<dbReference type="GO" id="GO:0043138">
    <property type="term" value="F:3'-5' DNA helicase activity"/>
    <property type="evidence" value="ECO:0007669"/>
    <property type="project" value="UniProtKB-EC"/>
</dbReference>
<feature type="region of interest" description="Disordered" evidence="6">
    <location>
        <begin position="662"/>
        <end position="688"/>
    </location>
</feature>
<dbReference type="GO" id="GO:0009378">
    <property type="term" value="F:four-way junction helicase activity"/>
    <property type="evidence" value="ECO:0007669"/>
    <property type="project" value="TreeGrafter"/>
</dbReference>
<dbReference type="GO" id="GO:0003677">
    <property type="term" value="F:DNA binding"/>
    <property type="evidence" value="ECO:0007669"/>
    <property type="project" value="UniProtKB-KW"/>
</dbReference>
<keyword evidence="9" id="KW-1185">Reference proteome</keyword>
<dbReference type="PANTHER" id="PTHR13710:SF105">
    <property type="entry name" value="ATP-DEPENDENT DNA HELICASE Q1"/>
    <property type="match status" value="1"/>
</dbReference>
<organism evidence="8 9">
    <name type="scientific">Puccinia coronata f. sp. avenae</name>
    <dbReference type="NCBI Taxonomy" id="200324"/>
    <lineage>
        <taxon>Eukaryota</taxon>
        <taxon>Fungi</taxon>
        <taxon>Dikarya</taxon>
        <taxon>Basidiomycota</taxon>
        <taxon>Pucciniomycotina</taxon>
        <taxon>Pucciniomycetes</taxon>
        <taxon>Pucciniales</taxon>
        <taxon>Pucciniaceae</taxon>
        <taxon>Puccinia</taxon>
    </lineage>
</organism>
<comment type="similarity">
    <text evidence="1">Belongs to the helicase family. RecQ subfamily.</text>
</comment>
<dbReference type="InterPro" id="IPR014001">
    <property type="entry name" value="Helicase_ATP-bd"/>
</dbReference>
<evidence type="ECO:0000259" key="7">
    <source>
        <dbReference type="PROSITE" id="PS51192"/>
    </source>
</evidence>
<keyword evidence="3" id="KW-0413">Isomerase</keyword>
<evidence type="ECO:0000256" key="1">
    <source>
        <dbReference type="ARBA" id="ARBA00005446"/>
    </source>
</evidence>
<name>A0A2N5SPJ6_9BASI</name>
<comment type="catalytic activity">
    <reaction evidence="4">
        <text>Couples ATP hydrolysis with the unwinding of duplex DNA by translocating in the 3'-5' direction.</text>
        <dbReference type="EC" id="5.6.2.4"/>
    </reaction>
</comment>
<dbReference type="PANTHER" id="PTHR13710">
    <property type="entry name" value="DNA HELICASE RECQ FAMILY MEMBER"/>
    <property type="match status" value="1"/>
</dbReference>
<dbReference type="STRING" id="200324.A0A2N5SPJ6"/>
<dbReference type="PROSITE" id="PS51192">
    <property type="entry name" value="HELICASE_ATP_BIND_1"/>
    <property type="match status" value="1"/>
</dbReference>
<evidence type="ECO:0000256" key="3">
    <source>
        <dbReference type="ARBA" id="ARBA00023235"/>
    </source>
</evidence>
<gene>
    <name evidence="8" type="ORF">PCANC_15924</name>
</gene>
<evidence type="ECO:0000256" key="5">
    <source>
        <dbReference type="ARBA" id="ARBA00034808"/>
    </source>
</evidence>
<feature type="domain" description="Helicase ATP-binding" evidence="7">
    <location>
        <begin position="57"/>
        <end position="253"/>
    </location>
</feature>
<dbReference type="GO" id="GO:0005737">
    <property type="term" value="C:cytoplasm"/>
    <property type="evidence" value="ECO:0007669"/>
    <property type="project" value="TreeGrafter"/>
</dbReference>
<dbReference type="GO" id="GO:0005524">
    <property type="term" value="F:ATP binding"/>
    <property type="evidence" value="ECO:0007669"/>
    <property type="project" value="InterPro"/>
</dbReference>
<evidence type="ECO:0000256" key="4">
    <source>
        <dbReference type="ARBA" id="ARBA00034617"/>
    </source>
</evidence>